<evidence type="ECO:0000313" key="1">
    <source>
        <dbReference type="EMBL" id="CAG8773515.1"/>
    </source>
</evidence>
<protein>
    <submittedName>
        <fullName evidence="1">8907_t:CDS:1</fullName>
    </submittedName>
</protein>
<reference evidence="1" key="1">
    <citation type="submission" date="2021-06" db="EMBL/GenBank/DDBJ databases">
        <authorList>
            <person name="Kallberg Y."/>
            <person name="Tangrot J."/>
            <person name="Rosling A."/>
        </authorList>
    </citation>
    <scope>NUCLEOTIDE SEQUENCE</scope>
    <source>
        <strain evidence="1">28 12/20/2015</strain>
    </source>
</reference>
<gene>
    <name evidence="1" type="ORF">SPELUC_LOCUS15931</name>
</gene>
<evidence type="ECO:0000313" key="2">
    <source>
        <dbReference type="Proteomes" id="UP000789366"/>
    </source>
</evidence>
<accession>A0ACA9R260</accession>
<dbReference type="Proteomes" id="UP000789366">
    <property type="component" value="Unassembled WGS sequence"/>
</dbReference>
<dbReference type="EMBL" id="CAJVPW010055541">
    <property type="protein sequence ID" value="CAG8773515.1"/>
    <property type="molecule type" value="Genomic_DNA"/>
</dbReference>
<name>A0ACA9R260_9GLOM</name>
<sequence>NELLLFSCGASEELTCWKVEIKIMHDQKDISIQTPFVNINCLEWASCPVVSEVLETRIMDTSIFPINTSNGHHIIAAVYSDSILR</sequence>
<comment type="caution">
    <text evidence="1">The sequence shown here is derived from an EMBL/GenBank/DDBJ whole genome shotgun (WGS) entry which is preliminary data.</text>
</comment>
<proteinExistence type="predicted"/>
<feature type="non-terminal residue" evidence="1">
    <location>
        <position position="85"/>
    </location>
</feature>
<feature type="non-terminal residue" evidence="1">
    <location>
        <position position="1"/>
    </location>
</feature>
<organism evidence="1 2">
    <name type="scientific">Cetraspora pellucida</name>
    <dbReference type="NCBI Taxonomy" id="1433469"/>
    <lineage>
        <taxon>Eukaryota</taxon>
        <taxon>Fungi</taxon>
        <taxon>Fungi incertae sedis</taxon>
        <taxon>Mucoromycota</taxon>
        <taxon>Glomeromycotina</taxon>
        <taxon>Glomeromycetes</taxon>
        <taxon>Diversisporales</taxon>
        <taxon>Gigasporaceae</taxon>
        <taxon>Cetraspora</taxon>
    </lineage>
</organism>
<keyword evidence="2" id="KW-1185">Reference proteome</keyword>